<comment type="caution">
    <text evidence="1">The sequence shown here is derived from an EMBL/GenBank/DDBJ whole genome shotgun (WGS) entry which is preliminary data.</text>
</comment>
<sequence length="312" mass="35851">MPAFEKPNFVHDFQVDEQKGFLIGHKSKRQIPDPSPNRLLVASWNIANLGLQKRWSEHYELLAEIISWFDIIAIQEVNVNLDGLKRIEGHLPSEFDLVFSDKAGNNERFAFIYNGQRVRMMELVGEVAVPPKDHKYIKLPGIDSGFTGFDRNPYLCSFQWKNEILVLINVHSFFGSESSSDVHRRALETYAISRYADLTGKSKNAFSGNIIALGDFNLPMVHKGDPIYGALMARGLKLPKHSSKVYSNISNDKMYDQIAFLPSIKKKIKSHGVFDFDSAIFPKLWEQSPTKFRNYLKYYLSDHRPIWMELGF</sequence>
<dbReference type="Proteomes" id="UP000219559">
    <property type="component" value="Unassembled WGS sequence"/>
</dbReference>
<dbReference type="SUPFAM" id="SSF56219">
    <property type="entry name" value="DNase I-like"/>
    <property type="match status" value="1"/>
</dbReference>
<dbReference type="CDD" id="cd10283">
    <property type="entry name" value="MnuA_DNase1-like"/>
    <property type="match status" value="1"/>
</dbReference>
<evidence type="ECO:0008006" key="3">
    <source>
        <dbReference type="Google" id="ProtNLM"/>
    </source>
</evidence>
<proteinExistence type="predicted"/>
<dbReference type="EMBL" id="NBWU01000007">
    <property type="protein sequence ID" value="PCE63013.1"/>
    <property type="molecule type" value="Genomic_DNA"/>
</dbReference>
<accession>A0A2A4G3L2</accession>
<dbReference type="PANTHER" id="PTHR11371">
    <property type="entry name" value="DEOXYRIBONUCLEASE"/>
    <property type="match status" value="1"/>
</dbReference>
<dbReference type="OrthoDB" id="5500612at2"/>
<protein>
    <recommendedName>
        <fullName evidence="3">Endonuclease</fullName>
    </recommendedName>
</protein>
<evidence type="ECO:0000313" key="1">
    <source>
        <dbReference type="EMBL" id="PCE63013.1"/>
    </source>
</evidence>
<dbReference type="PANTHER" id="PTHR11371:SF31">
    <property type="entry name" value="EXTRACELLULAR NUCLEASE"/>
    <property type="match status" value="1"/>
</dbReference>
<reference evidence="1 2" key="1">
    <citation type="submission" date="2017-04" db="EMBL/GenBank/DDBJ databases">
        <title>A new member of the family Flavobacteriaceae isolated from ascidians.</title>
        <authorList>
            <person name="Chen L."/>
        </authorList>
    </citation>
    <scope>NUCLEOTIDE SEQUENCE [LARGE SCALE GENOMIC DNA]</scope>
    <source>
        <strain evidence="1 2">HQA918</strain>
    </source>
</reference>
<dbReference type="InterPro" id="IPR036691">
    <property type="entry name" value="Endo/exonu/phosph_ase_sf"/>
</dbReference>
<dbReference type="Gene3D" id="3.60.10.10">
    <property type="entry name" value="Endonuclease/exonuclease/phosphatase"/>
    <property type="match status" value="1"/>
</dbReference>
<evidence type="ECO:0000313" key="2">
    <source>
        <dbReference type="Proteomes" id="UP000219559"/>
    </source>
</evidence>
<keyword evidence="2" id="KW-1185">Reference proteome</keyword>
<gene>
    <name evidence="1" type="ORF">B7P33_17215</name>
</gene>
<dbReference type="AlphaFoldDB" id="A0A2A4G3L2"/>
<name>A0A2A4G3L2_9FLAO</name>
<dbReference type="RefSeq" id="WP_097441122.1">
    <property type="nucleotide sequence ID" value="NZ_KZ300477.1"/>
</dbReference>
<organism evidence="1 2">
    <name type="scientific">Sediminicola luteus</name>
    <dbReference type="NCBI Taxonomy" id="319238"/>
    <lineage>
        <taxon>Bacteria</taxon>
        <taxon>Pseudomonadati</taxon>
        <taxon>Bacteroidota</taxon>
        <taxon>Flavobacteriia</taxon>
        <taxon>Flavobacteriales</taxon>
        <taxon>Flavobacteriaceae</taxon>
        <taxon>Sediminicola</taxon>
    </lineage>
</organism>